<evidence type="ECO:0000313" key="13">
    <source>
        <dbReference type="EMBL" id="KAK0705578.1"/>
    </source>
</evidence>
<evidence type="ECO:0000256" key="4">
    <source>
        <dbReference type="ARBA" id="ARBA00022741"/>
    </source>
</evidence>
<dbReference type="InterPro" id="IPR013155">
    <property type="entry name" value="M/V/L/I-tRNA-synth_anticd-bd"/>
</dbReference>
<dbReference type="NCBIfam" id="TIGR00395">
    <property type="entry name" value="leuS_arch"/>
    <property type="match status" value="1"/>
</dbReference>
<keyword evidence="4" id="KW-0547">Nucleotide-binding</keyword>
<keyword evidence="14" id="KW-1185">Reference proteome</keyword>
<evidence type="ECO:0000256" key="5">
    <source>
        <dbReference type="ARBA" id="ARBA00022840"/>
    </source>
</evidence>
<dbReference type="Gene3D" id="1.10.730.10">
    <property type="entry name" value="Isoleucyl-tRNA Synthetase, Domain 1"/>
    <property type="match status" value="1"/>
</dbReference>
<feature type="domain" description="Aminoacyl-tRNA synthetase class Ia" evidence="10">
    <location>
        <begin position="66"/>
        <end position="134"/>
    </location>
</feature>
<evidence type="ECO:0000259" key="11">
    <source>
        <dbReference type="Pfam" id="PF08264"/>
    </source>
</evidence>
<evidence type="ECO:0000256" key="8">
    <source>
        <dbReference type="ARBA" id="ARBA00030520"/>
    </source>
</evidence>
<feature type="domain" description="Leucine--tRNA ligase RagD-binding" evidence="12">
    <location>
        <begin position="978"/>
        <end position="1035"/>
    </location>
</feature>
<evidence type="ECO:0000259" key="12">
    <source>
        <dbReference type="Pfam" id="PF24810"/>
    </source>
</evidence>
<reference evidence="13" key="1">
    <citation type="submission" date="2023-06" db="EMBL/GenBank/DDBJ databases">
        <title>Genome-scale phylogeny and comparative genomics of the fungal order Sordariales.</title>
        <authorList>
            <consortium name="Lawrence Berkeley National Laboratory"/>
            <person name="Hensen N."/>
            <person name="Bonometti L."/>
            <person name="Westerberg I."/>
            <person name="Brannstrom I.O."/>
            <person name="Guillou S."/>
            <person name="Cros-Aarteil S."/>
            <person name="Calhoun S."/>
            <person name="Haridas S."/>
            <person name="Kuo A."/>
            <person name="Mondo S."/>
            <person name="Pangilinan J."/>
            <person name="Riley R."/>
            <person name="Labutti K."/>
            <person name="Andreopoulos B."/>
            <person name="Lipzen A."/>
            <person name="Chen C."/>
            <person name="Yanf M."/>
            <person name="Daum C."/>
            <person name="Ng V."/>
            <person name="Clum A."/>
            <person name="Steindorff A."/>
            <person name="Ohm R."/>
            <person name="Martin F."/>
            <person name="Silar P."/>
            <person name="Natvig D."/>
            <person name="Lalanne C."/>
            <person name="Gautier V."/>
            <person name="Ament-Velasquez S.L."/>
            <person name="Kruys A."/>
            <person name="Hutchinson M.I."/>
            <person name="Powell A.J."/>
            <person name="Barry K."/>
            <person name="Miller A.N."/>
            <person name="Grigoriev I.V."/>
            <person name="Debuchy R."/>
            <person name="Gladieux P."/>
            <person name="Thoren M.H."/>
            <person name="Johannesson H."/>
        </authorList>
    </citation>
    <scope>NUCLEOTIDE SEQUENCE</scope>
    <source>
        <strain evidence="13">SMH4607-1</strain>
    </source>
</reference>
<keyword evidence="3" id="KW-0436">Ligase</keyword>
<evidence type="ECO:0000256" key="7">
    <source>
        <dbReference type="ARBA" id="ARBA00023146"/>
    </source>
</evidence>
<dbReference type="Pfam" id="PF08264">
    <property type="entry name" value="Anticodon_1"/>
    <property type="match status" value="1"/>
</dbReference>
<dbReference type="SUPFAM" id="SSF50677">
    <property type="entry name" value="ValRS/IleRS/LeuRS editing domain"/>
    <property type="match status" value="1"/>
</dbReference>
<organism evidence="13 14">
    <name type="scientific">Lasiosphaeris hirsuta</name>
    <dbReference type="NCBI Taxonomy" id="260670"/>
    <lineage>
        <taxon>Eukaryota</taxon>
        <taxon>Fungi</taxon>
        <taxon>Dikarya</taxon>
        <taxon>Ascomycota</taxon>
        <taxon>Pezizomycotina</taxon>
        <taxon>Sordariomycetes</taxon>
        <taxon>Sordariomycetidae</taxon>
        <taxon>Sordariales</taxon>
        <taxon>Lasiosphaeriaceae</taxon>
        <taxon>Lasiosphaeris</taxon>
    </lineage>
</organism>
<dbReference type="GO" id="GO:0004823">
    <property type="term" value="F:leucine-tRNA ligase activity"/>
    <property type="evidence" value="ECO:0007669"/>
    <property type="project" value="UniProtKB-EC"/>
</dbReference>
<dbReference type="GO" id="GO:0006429">
    <property type="term" value="P:leucyl-tRNA aminoacylation"/>
    <property type="evidence" value="ECO:0007669"/>
    <property type="project" value="InterPro"/>
</dbReference>
<evidence type="ECO:0000313" key="14">
    <source>
        <dbReference type="Proteomes" id="UP001172102"/>
    </source>
</evidence>
<keyword evidence="7" id="KW-0030">Aminoacyl-tRNA synthetase</keyword>
<feature type="domain" description="Methionyl/Valyl/Leucyl/Isoleucyl-tRNA synthetase anticodon-binding" evidence="11">
    <location>
        <begin position="830"/>
        <end position="944"/>
    </location>
</feature>
<dbReference type="Gene3D" id="3.90.740.10">
    <property type="entry name" value="Valyl/Leucyl/Isoleucyl-tRNA synthetase, editing domain"/>
    <property type="match status" value="1"/>
</dbReference>
<name>A0AA39ZXR7_9PEZI</name>
<dbReference type="FunFam" id="3.90.740.10:FF:000001">
    <property type="entry name" value="Leucine--tRNA ligase, cytoplasmic"/>
    <property type="match status" value="1"/>
</dbReference>
<dbReference type="InterPro" id="IPR002300">
    <property type="entry name" value="aa-tRNA-synth_Ia"/>
</dbReference>
<keyword evidence="5" id="KW-0067">ATP-binding</keyword>
<proteinExistence type="inferred from homology"/>
<evidence type="ECO:0000256" key="9">
    <source>
        <dbReference type="ARBA" id="ARBA00047469"/>
    </source>
</evidence>
<keyword evidence="6" id="KW-0648">Protein biosynthesis</keyword>
<dbReference type="GO" id="GO:0002161">
    <property type="term" value="F:aminoacyl-tRNA deacylase activity"/>
    <property type="evidence" value="ECO:0007669"/>
    <property type="project" value="InterPro"/>
</dbReference>
<dbReference type="CDD" id="cd00812">
    <property type="entry name" value="LeuRS_core"/>
    <property type="match status" value="1"/>
</dbReference>
<dbReference type="Pfam" id="PF24810">
    <property type="entry name" value="RBD_LARS1"/>
    <property type="match status" value="1"/>
</dbReference>
<dbReference type="InterPro" id="IPR055416">
    <property type="entry name" value="RBD_LARS1"/>
</dbReference>
<dbReference type="EMBL" id="JAUKUA010000007">
    <property type="protein sequence ID" value="KAK0705578.1"/>
    <property type="molecule type" value="Genomic_DNA"/>
</dbReference>
<feature type="domain" description="Aminoacyl-tRNA synthetase class Ia" evidence="10">
    <location>
        <begin position="214"/>
        <end position="788"/>
    </location>
</feature>
<comment type="similarity">
    <text evidence="1">Belongs to the class-I aminoacyl-tRNA synthetase family.</text>
</comment>
<evidence type="ECO:0000256" key="3">
    <source>
        <dbReference type="ARBA" id="ARBA00022598"/>
    </source>
</evidence>
<comment type="catalytic activity">
    <reaction evidence="9">
        <text>tRNA(Leu) + L-leucine + ATP = L-leucyl-tRNA(Leu) + AMP + diphosphate</text>
        <dbReference type="Rhea" id="RHEA:11688"/>
        <dbReference type="Rhea" id="RHEA-COMP:9613"/>
        <dbReference type="Rhea" id="RHEA-COMP:9622"/>
        <dbReference type="ChEBI" id="CHEBI:30616"/>
        <dbReference type="ChEBI" id="CHEBI:33019"/>
        <dbReference type="ChEBI" id="CHEBI:57427"/>
        <dbReference type="ChEBI" id="CHEBI:78442"/>
        <dbReference type="ChEBI" id="CHEBI:78494"/>
        <dbReference type="ChEBI" id="CHEBI:456215"/>
        <dbReference type="EC" id="6.1.1.4"/>
    </reaction>
</comment>
<dbReference type="Pfam" id="PF00133">
    <property type="entry name" value="tRNA-synt_1"/>
    <property type="match status" value="2"/>
</dbReference>
<dbReference type="NCBIfam" id="NF008957">
    <property type="entry name" value="PRK12300.1"/>
    <property type="match status" value="1"/>
</dbReference>
<dbReference type="GO" id="GO:0005524">
    <property type="term" value="F:ATP binding"/>
    <property type="evidence" value="ECO:0007669"/>
    <property type="project" value="UniProtKB-KW"/>
</dbReference>
<dbReference type="InterPro" id="IPR009080">
    <property type="entry name" value="tRNAsynth_Ia_anticodon-bd"/>
</dbReference>
<gene>
    <name evidence="13" type="ORF">B0H67DRAFT_649891</name>
</gene>
<dbReference type="InterPro" id="IPR009008">
    <property type="entry name" value="Val/Leu/Ile-tRNA-synth_edit"/>
</dbReference>
<dbReference type="AlphaFoldDB" id="A0AA39ZXR7"/>
<evidence type="ECO:0000256" key="1">
    <source>
        <dbReference type="ARBA" id="ARBA00005594"/>
    </source>
</evidence>
<dbReference type="PANTHER" id="PTHR45794:SF1">
    <property type="entry name" value="LEUCINE--TRNA LIGASE, CYTOPLASMIC"/>
    <property type="match status" value="1"/>
</dbReference>
<dbReference type="SUPFAM" id="SSF52374">
    <property type="entry name" value="Nucleotidylyl transferase"/>
    <property type="match status" value="1"/>
</dbReference>
<dbReference type="InterPro" id="IPR004493">
    <property type="entry name" value="Leu-tRNA-synth_Ia_arc/euk"/>
</dbReference>
<accession>A0AA39ZXR7</accession>
<dbReference type="Gene3D" id="3.40.50.620">
    <property type="entry name" value="HUPs"/>
    <property type="match status" value="1"/>
</dbReference>
<comment type="caution">
    <text evidence="13">The sequence shown here is derived from an EMBL/GenBank/DDBJ whole genome shotgun (WGS) entry which is preliminary data.</text>
</comment>
<dbReference type="EC" id="6.1.1.4" evidence="2"/>
<protein>
    <recommendedName>
        <fullName evidence="2">leucine--tRNA ligase</fullName>
        <ecNumber evidence="2">6.1.1.4</ecNumber>
    </recommendedName>
    <alternativeName>
        <fullName evidence="8">Leucyl-tRNA synthetase</fullName>
    </alternativeName>
</protein>
<evidence type="ECO:0000256" key="6">
    <source>
        <dbReference type="ARBA" id="ARBA00022917"/>
    </source>
</evidence>
<evidence type="ECO:0000256" key="2">
    <source>
        <dbReference type="ARBA" id="ARBA00013164"/>
    </source>
</evidence>
<dbReference type="SUPFAM" id="SSF47323">
    <property type="entry name" value="Anticodon-binding domain of a subclass of class I aminoacyl-tRNA synthetases"/>
    <property type="match status" value="1"/>
</dbReference>
<dbReference type="Proteomes" id="UP001172102">
    <property type="component" value="Unassembled WGS sequence"/>
</dbReference>
<dbReference type="InterPro" id="IPR014729">
    <property type="entry name" value="Rossmann-like_a/b/a_fold"/>
</dbReference>
<sequence length="1116" mass="126507">MADTSVPKAMEGLTISKTKELKGTEKRDTLVEIEKKYQQKWQDEHIFEVDAPSTEEFPFGSTTAEELREKFPKFFGTIAYPYMNGRLHAGHAFSFSKIEFHTGFARMQGKRCLFPLGYHCTGLPIKASADKLVEEVQMFGRDFENYREEDEVEVAPVEKAAREDLSKFNAKKGKAAAKTVKAKYQFQILHSVGIPLEEIHLFADPQYWLQFFPPECKKDLTNFGARIDWRRQFVTTDANPFYDGFVRWQMNRLKELNKIKFGKRYTVYSIKDGQPCMDHDRSEGEGVLPQEYTALKLKVLDWAPKAAEVLKGKIPEDASVFLVPATLRPETMYGQTCCFVGPALTYGVFKASEKEYFVVTERGAKNMAYQGVFEKEGVIEKAADIKGSDLVGTLVNAPLSFHPQVRVLPMDTVLATKGTGVVTSVPSDSPDDFAMVTELAKKADFYGIKKEWAELEVFPIIQTPTSDLLAPYLVKKLKISSPKDTKQLLEAKDIAYKEGFYQGVLKVGDFKGEKVEAAKPKVREQLIKAGDAFAYSEPENKVVSRSGDECTVALMDQWYLDYGEESWRAIAYDYVENKDGTGLNTWSPDTQHAFKGVVDWLRQWACARTYGLGSKLPWDPHFLVESLSDSTIYMAYYTVAHWLHKDLFGREKGKANIEPEQMIDQVWDYVFCRTQLTDEVVTKSGIPRATLEGMRREFEYFYPLDLRVSGKDLIPNHLTFFLYNHIALFPREYWPKSVRANGHLQLNGEKMSKSTGNFMTLDDVVKKYGADAARVALADAGDGISDSNFVEDVADNTILRFYNNKEWIEETMKDDQLRTGELNSFQDALFDNEMNALVNEAKKHYEETSYKLALKAAHYDFLNARDSYREACNAGGITLHKDLVLKYIRLQALILTPIAPHWSEYIWTEVLQEPQSIQFARFPEVPAADPALSAAREYVRTTSSNINSAEAAQLKRMAKGKQSDFDPKKAKKLTIFITESFPAWQAKYIDLLKEVWDPTTNTQKVDDKELNGRIAKMGEMKKAMPFVQALKRRLRDGEDADEVLARKLVFDEKTTLLAMIPGLKRAAGLESIQIIAVEEGSKKGKNVTGEGEEVDVKTPIADSALPGQPSFFFENV</sequence>
<dbReference type="PANTHER" id="PTHR45794">
    <property type="entry name" value="LEUCYL-TRNA SYNTHETASE"/>
    <property type="match status" value="1"/>
</dbReference>
<evidence type="ECO:0000259" key="10">
    <source>
        <dbReference type="Pfam" id="PF00133"/>
    </source>
</evidence>